<dbReference type="InParanoid" id="A0A369KA38"/>
<protein>
    <submittedName>
        <fullName evidence="3">Uncharacterized protein</fullName>
    </submittedName>
</protein>
<keyword evidence="4" id="KW-1185">Reference proteome</keyword>
<accession>A0A369KA38</accession>
<keyword evidence="2" id="KW-1133">Transmembrane helix</keyword>
<feature type="region of interest" description="Disordered" evidence="1">
    <location>
        <begin position="275"/>
        <end position="295"/>
    </location>
</feature>
<proteinExistence type="predicted"/>
<reference evidence="3" key="1">
    <citation type="submission" date="2018-04" db="EMBL/GenBank/DDBJ databases">
        <title>Whole genome sequencing of Hypsizygus marmoreus.</title>
        <authorList>
            <person name="Choi I.-G."/>
            <person name="Min B."/>
            <person name="Kim J.-G."/>
            <person name="Kim S."/>
            <person name="Oh Y.-L."/>
            <person name="Kong W.-S."/>
            <person name="Park H."/>
            <person name="Jeong J."/>
            <person name="Song E.-S."/>
        </authorList>
    </citation>
    <scope>NUCLEOTIDE SEQUENCE [LARGE SCALE GENOMIC DNA]</scope>
    <source>
        <strain evidence="3">51987-8</strain>
    </source>
</reference>
<feature type="transmembrane region" description="Helical" evidence="2">
    <location>
        <begin position="15"/>
        <end position="40"/>
    </location>
</feature>
<keyword evidence="2" id="KW-0472">Membrane</keyword>
<dbReference type="EMBL" id="LUEZ02000014">
    <property type="protein sequence ID" value="RDB27776.1"/>
    <property type="molecule type" value="Genomic_DNA"/>
</dbReference>
<feature type="transmembrane region" description="Helical" evidence="2">
    <location>
        <begin position="115"/>
        <end position="136"/>
    </location>
</feature>
<feature type="transmembrane region" description="Helical" evidence="2">
    <location>
        <begin position="142"/>
        <end position="168"/>
    </location>
</feature>
<feature type="transmembrane region" description="Helical" evidence="2">
    <location>
        <begin position="52"/>
        <end position="72"/>
    </location>
</feature>
<gene>
    <name evidence="3" type="ORF">Hypma_003245</name>
</gene>
<evidence type="ECO:0000313" key="4">
    <source>
        <dbReference type="Proteomes" id="UP000076154"/>
    </source>
</evidence>
<dbReference type="OrthoDB" id="3250682at2759"/>
<evidence type="ECO:0000256" key="2">
    <source>
        <dbReference type="SAM" id="Phobius"/>
    </source>
</evidence>
<name>A0A369KA38_HYPMA</name>
<dbReference type="Proteomes" id="UP000076154">
    <property type="component" value="Unassembled WGS sequence"/>
</dbReference>
<feature type="transmembrane region" description="Helical" evidence="2">
    <location>
        <begin position="87"/>
        <end position="108"/>
    </location>
</feature>
<comment type="caution">
    <text evidence="3">The sequence shown here is derived from an EMBL/GenBank/DDBJ whole genome shotgun (WGS) entry which is preliminary data.</text>
</comment>
<sequence length="295" mass="32689">MALTESFRDDKTMQLVAVMTESLLVGAFAILIIVMCWILVTKSRVMPRTHKILFGASIGMFVLSAVHVGLVIEELSAKHVPRANAQTQIILSMFQYCTGDLVLIWRVWVIWERRYWVAAGPLFLMLAAAGLTLHLLSAHGLFFTVAPVALIVANTSLCTSLIAGRIWYLSYSFSNCHSASRCTGYWRRAIALVIESGMLYTLVQILSLVLNYTENVALPVLLDLEIPLIGILPTLIIVLAYHELPSRRDSPSAPHDRPTPLVASDRIVLESGTGSLSLDHKRSPPQTMRDILPQV</sequence>
<keyword evidence="2" id="KW-0812">Transmembrane</keyword>
<dbReference type="AlphaFoldDB" id="A0A369KA38"/>
<organism evidence="3 4">
    <name type="scientific">Hypsizygus marmoreus</name>
    <name type="common">White beech mushroom</name>
    <name type="synonym">Agaricus marmoreus</name>
    <dbReference type="NCBI Taxonomy" id="39966"/>
    <lineage>
        <taxon>Eukaryota</taxon>
        <taxon>Fungi</taxon>
        <taxon>Dikarya</taxon>
        <taxon>Basidiomycota</taxon>
        <taxon>Agaricomycotina</taxon>
        <taxon>Agaricomycetes</taxon>
        <taxon>Agaricomycetidae</taxon>
        <taxon>Agaricales</taxon>
        <taxon>Tricholomatineae</taxon>
        <taxon>Lyophyllaceae</taxon>
        <taxon>Hypsizygus</taxon>
    </lineage>
</organism>
<feature type="transmembrane region" description="Helical" evidence="2">
    <location>
        <begin position="216"/>
        <end position="241"/>
    </location>
</feature>
<evidence type="ECO:0000256" key="1">
    <source>
        <dbReference type="SAM" id="MobiDB-lite"/>
    </source>
</evidence>
<evidence type="ECO:0000313" key="3">
    <source>
        <dbReference type="EMBL" id="RDB27776.1"/>
    </source>
</evidence>
<feature type="transmembrane region" description="Helical" evidence="2">
    <location>
        <begin position="189"/>
        <end position="210"/>
    </location>
</feature>